<proteinExistence type="predicted"/>
<dbReference type="GO" id="GO:0016740">
    <property type="term" value="F:transferase activity"/>
    <property type="evidence" value="ECO:0007669"/>
    <property type="project" value="UniProtKB-KW"/>
</dbReference>
<dbReference type="Proteomes" id="UP000501316">
    <property type="component" value="Chromosome"/>
</dbReference>
<protein>
    <submittedName>
        <fullName evidence="2">Polysaccharide pyruvyl transferase family protein</fullName>
    </submittedName>
</protein>
<organism evidence="2 3">
    <name type="scientific">Caproicibacterium lactatifermentans</name>
    <dbReference type="NCBI Taxonomy" id="2666138"/>
    <lineage>
        <taxon>Bacteria</taxon>
        <taxon>Bacillati</taxon>
        <taxon>Bacillota</taxon>
        <taxon>Clostridia</taxon>
        <taxon>Eubacteriales</taxon>
        <taxon>Oscillospiraceae</taxon>
        <taxon>Caproicibacterium</taxon>
    </lineage>
</organism>
<gene>
    <name evidence="2" type="ORF">GJQ69_03905</name>
</gene>
<reference evidence="2 3" key="1">
    <citation type="submission" date="2019-11" db="EMBL/GenBank/DDBJ databases">
        <authorList>
            <person name="Ren C."/>
            <person name="Wang H."/>
            <person name="Xu Y."/>
        </authorList>
    </citation>
    <scope>NUCLEOTIDE SEQUENCE [LARGE SCALE GENOMIC DNA]</scope>
    <source>
        <strain evidence="2 3">LBM 19010</strain>
    </source>
</reference>
<dbReference type="AlphaFoldDB" id="A0A859DQG5"/>
<name>A0A859DQG5_9FIRM</name>
<evidence type="ECO:0000313" key="3">
    <source>
        <dbReference type="Proteomes" id="UP000501316"/>
    </source>
</evidence>
<dbReference type="KEGG" id="clf:GJQ69_03905"/>
<sequence length="385" mass="43064">MISLYAHGGSGNHGCEALVRATAKILNPLKCDCFSLNPLEDKKYSVNDIASIKESVVKHGTLTWFFWSVLCKLKISNPVKKIYYYFLKDSPDVALSIGGDNYCYDGFPESLAYMNSKLNKVGCKTVLWGCSVEPEILQNPEIVEDMNRYALITARESITYHALINAGVGNTRLFPDPAFQLDCVKLPLLDGFIEGNTVGINLSPMIIDNETADGVTYKNYENLIQYILDTTDMAVALIPHVVWEANDDRVPLRALYHAFQDTHRVVMIEDHNCMELKGYISRCRFFVGARTHSTIAAYSTCVPTLVVGYSVKAKGIAKDIFGTYDHYVLPVQSLKDPDELMHAFDWLMQNEVTIRTHLQQFMPSYCAKAMEAGNEVKQLVPGAVG</sequence>
<keyword evidence="2" id="KW-0808">Transferase</keyword>
<evidence type="ECO:0000259" key="1">
    <source>
        <dbReference type="Pfam" id="PF04230"/>
    </source>
</evidence>
<feature type="domain" description="Polysaccharide pyruvyl transferase" evidence="1">
    <location>
        <begin position="64"/>
        <end position="310"/>
    </location>
</feature>
<accession>A0A859DQG5</accession>
<dbReference type="Pfam" id="PF04230">
    <property type="entry name" value="PS_pyruv_trans"/>
    <property type="match status" value="1"/>
</dbReference>
<dbReference type="PANTHER" id="PTHR36836">
    <property type="entry name" value="COLANIC ACID BIOSYNTHESIS PROTEIN WCAK"/>
    <property type="match status" value="1"/>
</dbReference>
<evidence type="ECO:0000313" key="2">
    <source>
        <dbReference type="EMBL" id="QKN23695.1"/>
    </source>
</evidence>
<dbReference type="InterPro" id="IPR007345">
    <property type="entry name" value="Polysacch_pyruvyl_Trfase"/>
</dbReference>
<dbReference type="PANTHER" id="PTHR36836:SF1">
    <property type="entry name" value="COLANIC ACID BIOSYNTHESIS PROTEIN WCAK"/>
    <property type="match status" value="1"/>
</dbReference>
<dbReference type="EMBL" id="CP046051">
    <property type="protein sequence ID" value="QKN23695.1"/>
    <property type="molecule type" value="Genomic_DNA"/>
</dbReference>
<dbReference type="RefSeq" id="WP_174193011.1">
    <property type="nucleotide sequence ID" value="NZ_CP046051.1"/>
</dbReference>